<accession>A0A1V1P0X1</accession>
<feature type="compositionally biased region" description="Polar residues" evidence="1">
    <location>
        <begin position="146"/>
        <end position="155"/>
    </location>
</feature>
<feature type="region of interest" description="Disordered" evidence="1">
    <location>
        <begin position="145"/>
        <end position="167"/>
    </location>
</feature>
<dbReference type="Proteomes" id="UP000189670">
    <property type="component" value="Unassembled WGS sequence"/>
</dbReference>
<dbReference type="AlphaFoldDB" id="A0A1V1P0X1"/>
<evidence type="ECO:0000313" key="2">
    <source>
        <dbReference type="EMBL" id="ETR68395.1"/>
    </source>
</evidence>
<name>A0A1V1P0X1_9BACT</name>
<protein>
    <submittedName>
        <fullName evidence="2">Uncharacterized protein</fullName>
    </submittedName>
</protein>
<feature type="compositionally biased region" description="Basic and acidic residues" evidence="1">
    <location>
        <begin position="156"/>
        <end position="167"/>
    </location>
</feature>
<evidence type="ECO:0000313" key="3">
    <source>
        <dbReference type="Proteomes" id="UP000189670"/>
    </source>
</evidence>
<proteinExistence type="predicted"/>
<comment type="caution">
    <text evidence="2">The sequence shown here is derived from an EMBL/GenBank/DDBJ whole genome shotgun (WGS) entry which is preliminary data.</text>
</comment>
<dbReference type="EMBL" id="ATBP01000970">
    <property type="protein sequence ID" value="ETR68395.1"/>
    <property type="molecule type" value="Genomic_DNA"/>
</dbReference>
<reference evidence="3" key="1">
    <citation type="submission" date="2012-11" db="EMBL/GenBank/DDBJ databases">
        <authorList>
            <person name="Lucero-Rivera Y.E."/>
            <person name="Tovar-Ramirez D."/>
        </authorList>
    </citation>
    <scope>NUCLEOTIDE SEQUENCE [LARGE SCALE GENOMIC DNA]</scope>
    <source>
        <strain evidence="3">Araruama</strain>
    </source>
</reference>
<organism evidence="2 3">
    <name type="scientific">Candidatus Magnetoglobus multicellularis str. Araruama</name>
    <dbReference type="NCBI Taxonomy" id="890399"/>
    <lineage>
        <taxon>Bacteria</taxon>
        <taxon>Pseudomonadati</taxon>
        <taxon>Thermodesulfobacteriota</taxon>
        <taxon>Desulfobacteria</taxon>
        <taxon>Desulfobacterales</taxon>
        <taxon>Desulfobacteraceae</taxon>
        <taxon>Candidatus Magnetoglobus</taxon>
    </lineage>
</organism>
<sequence>MFGFFRKAEQINQIKDDQSLINNVFYECLTRADSKKNFEKLLTQKGLSLYEIAEDEGDKQKRYKIAMFGRSFEVQAILYDCLSKAESQTDFEKLLSEKGLSLYEIIEDGTVENGQDKKMGYSLELFSLYNDKKLEWEKTKERKRQLQNSIDQQESSIKKEKDKAFEI</sequence>
<evidence type="ECO:0000256" key="1">
    <source>
        <dbReference type="SAM" id="MobiDB-lite"/>
    </source>
</evidence>
<gene>
    <name evidence="2" type="ORF">OMM_10573</name>
</gene>